<sequence>MHSSQVANTASVAPTIPTSTAPTSIARVSGSGQHTTSDVLRSRLADRLSSRAGITSSRSTPAPHCASRLNDESSSDGEEPSDPAAALEYLRAKNASYRLQRNRAREQRDLAETHAVIARGAIEDLTQQVNTKTSKKRRSVRVKSGLVSSEHGKEIACGQAEERAAKEAQAKQAEINNAIATAEKVARRSCGTVNFDFSLLPILSKQKKAELEDTAWALNLSEDGNTKEIKLRIQDYFIANPHLRTQPRYAPLFTSSRARPESSHFTTPFTLSCIPAIDTSTPSFGGHQYTSSASYLSLYQPSSPLS</sequence>
<reference evidence="1" key="1">
    <citation type="submission" date="2021-02" db="EMBL/GenBank/DDBJ databases">
        <authorList>
            <consortium name="DOE Joint Genome Institute"/>
            <person name="Ahrendt S."/>
            <person name="Looney B.P."/>
            <person name="Miyauchi S."/>
            <person name="Morin E."/>
            <person name="Drula E."/>
            <person name="Courty P.E."/>
            <person name="Chicoki N."/>
            <person name="Fauchery L."/>
            <person name="Kohler A."/>
            <person name="Kuo A."/>
            <person name="Labutti K."/>
            <person name="Pangilinan J."/>
            <person name="Lipzen A."/>
            <person name="Riley R."/>
            <person name="Andreopoulos W."/>
            <person name="He G."/>
            <person name="Johnson J."/>
            <person name="Barry K.W."/>
            <person name="Grigoriev I.V."/>
            <person name="Nagy L."/>
            <person name="Hibbett D."/>
            <person name="Henrissat B."/>
            <person name="Matheny P.B."/>
            <person name="Labbe J."/>
            <person name="Martin F."/>
        </authorList>
    </citation>
    <scope>NUCLEOTIDE SEQUENCE</scope>
    <source>
        <strain evidence="1">EC-137</strain>
    </source>
</reference>
<gene>
    <name evidence="1" type="ORF">K488DRAFT_88098</name>
</gene>
<comment type="caution">
    <text evidence="1">The sequence shown here is derived from an EMBL/GenBank/DDBJ whole genome shotgun (WGS) entry which is preliminary data.</text>
</comment>
<reference evidence="1" key="2">
    <citation type="journal article" date="2022" name="New Phytol.">
        <title>Evolutionary transition to the ectomycorrhizal habit in the genomes of a hyperdiverse lineage of mushroom-forming fungi.</title>
        <authorList>
            <person name="Looney B."/>
            <person name="Miyauchi S."/>
            <person name="Morin E."/>
            <person name="Drula E."/>
            <person name="Courty P.E."/>
            <person name="Kohler A."/>
            <person name="Kuo A."/>
            <person name="LaButti K."/>
            <person name="Pangilinan J."/>
            <person name="Lipzen A."/>
            <person name="Riley R."/>
            <person name="Andreopoulos W."/>
            <person name="He G."/>
            <person name="Johnson J."/>
            <person name="Nolan M."/>
            <person name="Tritt A."/>
            <person name="Barry K.W."/>
            <person name="Grigoriev I.V."/>
            <person name="Nagy L.G."/>
            <person name="Hibbett D."/>
            <person name="Henrissat B."/>
            <person name="Matheny P.B."/>
            <person name="Labbe J."/>
            <person name="Martin F.M."/>
        </authorList>
    </citation>
    <scope>NUCLEOTIDE SEQUENCE</scope>
    <source>
        <strain evidence="1">EC-137</strain>
    </source>
</reference>
<organism evidence="1 2">
    <name type="scientific">Vararia minispora EC-137</name>
    <dbReference type="NCBI Taxonomy" id="1314806"/>
    <lineage>
        <taxon>Eukaryota</taxon>
        <taxon>Fungi</taxon>
        <taxon>Dikarya</taxon>
        <taxon>Basidiomycota</taxon>
        <taxon>Agaricomycotina</taxon>
        <taxon>Agaricomycetes</taxon>
        <taxon>Russulales</taxon>
        <taxon>Lachnocladiaceae</taxon>
        <taxon>Vararia</taxon>
    </lineage>
</organism>
<name>A0ACB8QES1_9AGAM</name>
<evidence type="ECO:0000313" key="1">
    <source>
        <dbReference type="EMBL" id="KAI0030091.1"/>
    </source>
</evidence>
<proteinExistence type="predicted"/>
<evidence type="ECO:0000313" key="2">
    <source>
        <dbReference type="Proteomes" id="UP000814128"/>
    </source>
</evidence>
<dbReference type="Proteomes" id="UP000814128">
    <property type="component" value="Unassembled WGS sequence"/>
</dbReference>
<protein>
    <submittedName>
        <fullName evidence="1">Uncharacterized protein</fullName>
    </submittedName>
</protein>
<accession>A0ACB8QES1</accession>
<dbReference type="EMBL" id="MU273640">
    <property type="protein sequence ID" value="KAI0030091.1"/>
    <property type="molecule type" value="Genomic_DNA"/>
</dbReference>
<keyword evidence="2" id="KW-1185">Reference proteome</keyword>